<feature type="non-terminal residue" evidence="2">
    <location>
        <position position="1"/>
    </location>
</feature>
<name>A0AAW2LDU8_9LAMI</name>
<gene>
    <name evidence="2" type="ORF">Sangu_2171000</name>
</gene>
<dbReference type="AlphaFoldDB" id="A0AAW2LDU8"/>
<accession>A0AAW2LDU8</accession>
<reference evidence="2" key="1">
    <citation type="submission" date="2020-06" db="EMBL/GenBank/DDBJ databases">
        <authorList>
            <person name="Li T."/>
            <person name="Hu X."/>
            <person name="Zhang T."/>
            <person name="Song X."/>
            <person name="Zhang H."/>
            <person name="Dai N."/>
            <person name="Sheng W."/>
            <person name="Hou X."/>
            <person name="Wei L."/>
        </authorList>
    </citation>
    <scope>NUCLEOTIDE SEQUENCE</scope>
    <source>
        <strain evidence="2">G01</strain>
        <tissue evidence="2">Leaf</tissue>
    </source>
</reference>
<reference evidence="2" key="2">
    <citation type="journal article" date="2024" name="Plant">
        <title>Genomic evolution and insights into agronomic trait innovations of Sesamum species.</title>
        <authorList>
            <person name="Miao H."/>
            <person name="Wang L."/>
            <person name="Qu L."/>
            <person name="Liu H."/>
            <person name="Sun Y."/>
            <person name="Le M."/>
            <person name="Wang Q."/>
            <person name="Wei S."/>
            <person name="Zheng Y."/>
            <person name="Lin W."/>
            <person name="Duan Y."/>
            <person name="Cao H."/>
            <person name="Xiong S."/>
            <person name="Wang X."/>
            <person name="Wei L."/>
            <person name="Li C."/>
            <person name="Ma Q."/>
            <person name="Ju M."/>
            <person name="Zhao R."/>
            <person name="Li G."/>
            <person name="Mu C."/>
            <person name="Tian Q."/>
            <person name="Mei H."/>
            <person name="Zhang T."/>
            <person name="Gao T."/>
            <person name="Zhang H."/>
        </authorList>
    </citation>
    <scope>NUCLEOTIDE SEQUENCE</scope>
    <source>
        <strain evidence="2">G01</strain>
    </source>
</reference>
<dbReference type="InterPro" id="IPR013103">
    <property type="entry name" value="RVT_2"/>
</dbReference>
<proteinExistence type="predicted"/>
<evidence type="ECO:0000259" key="1">
    <source>
        <dbReference type="Pfam" id="PF07727"/>
    </source>
</evidence>
<protein>
    <recommendedName>
        <fullName evidence="1">Reverse transcriptase Ty1/copia-type domain-containing protein</fullName>
    </recommendedName>
</protein>
<organism evidence="2">
    <name type="scientific">Sesamum angustifolium</name>
    <dbReference type="NCBI Taxonomy" id="2727405"/>
    <lineage>
        <taxon>Eukaryota</taxon>
        <taxon>Viridiplantae</taxon>
        <taxon>Streptophyta</taxon>
        <taxon>Embryophyta</taxon>
        <taxon>Tracheophyta</taxon>
        <taxon>Spermatophyta</taxon>
        <taxon>Magnoliopsida</taxon>
        <taxon>eudicotyledons</taxon>
        <taxon>Gunneridae</taxon>
        <taxon>Pentapetalae</taxon>
        <taxon>asterids</taxon>
        <taxon>lamiids</taxon>
        <taxon>Lamiales</taxon>
        <taxon>Pedaliaceae</taxon>
        <taxon>Sesamum</taxon>
    </lineage>
</organism>
<dbReference type="EMBL" id="JACGWK010000014">
    <property type="protein sequence ID" value="KAL0317567.1"/>
    <property type="molecule type" value="Genomic_DNA"/>
</dbReference>
<evidence type="ECO:0000313" key="2">
    <source>
        <dbReference type="EMBL" id="KAL0317567.1"/>
    </source>
</evidence>
<feature type="domain" description="Reverse transcriptase Ty1/copia-type" evidence="1">
    <location>
        <begin position="7"/>
        <end position="64"/>
    </location>
</feature>
<dbReference type="Pfam" id="PF07727">
    <property type="entry name" value="RVT_2"/>
    <property type="match status" value="1"/>
</dbReference>
<comment type="caution">
    <text evidence="2">The sequence shown here is derived from an EMBL/GenBank/DDBJ whole genome shotgun (WGS) entry which is preliminary data.</text>
</comment>
<sequence>KASEQFSKWVFKIKLKQDGSIDRYKVRLVAKGYTQIEGVDYYDSFSLVAKTVTMRLFIAIATAYG</sequence>